<dbReference type="AlphaFoldDB" id="A0A1C5A3S1"/>
<sequence>MRCAGRDRQSTVPAGAPHLQSVWREHRDGGAADRLPDNGTTVDQDRAFALLDRFVDVGGEWLDSANCYAFWSDPAGVGGASERVIGARLQARPGGRA</sequence>
<protein>
    <submittedName>
        <fullName evidence="2">Aldo/keto reductase family protein</fullName>
    </submittedName>
</protein>
<keyword evidence="3" id="KW-1185">Reference proteome</keyword>
<dbReference type="Gene3D" id="3.20.20.100">
    <property type="entry name" value="NADP-dependent oxidoreductase domain"/>
    <property type="match status" value="1"/>
</dbReference>
<dbReference type="InterPro" id="IPR036812">
    <property type="entry name" value="NAD(P)_OxRdtase_dom_sf"/>
</dbReference>
<dbReference type="EMBL" id="FMCU01000013">
    <property type="protein sequence ID" value="SCF39850.1"/>
    <property type="molecule type" value="Genomic_DNA"/>
</dbReference>
<evidence type="ECO:0000313" key="2">
    <source>
        <dbReference type="EMBL" id="SCF39850.1"/>
    </source>
</evidence>
<reference evidence="3" key="1">
    <citation type="submission" date="2016-06" db="EMBL/GenBank/DDBJ databases">
        <authorList>
            <person name="Varghese N."/>
            <person name="Submissions Spin"/>
        </authorList>
    </citation>
    <scope>NUCLEOTIDE SEQUENCE [LARGE SCALE GENOMIC DNA]</scope>
    <source>
        <strain evidence="3">DSM 44100</strain>
    </source>
</reference>
<dbReference type="Proteomes" id="UP000198797">
    <property type="component" value="Unassembled WGS sequence"/>
</dbReference>
<evidence type="ECO:0000313" key="3">
    <source>
        <dbReference type="Proteomes" id="UP000198797"/>
    </source>
</evidence>
<gene>
    <name evidence="2" type="ORF">GA0070216_11381</name>
</gene>
<feature type="region of interest" description="Disordered" evidence="1">
    <location>
        <begin position="1"/>
        <end position="22"/>
    </location>
</feature>
<dbReference type="STRING" id="121616.GA0070216_11381"/>
<name>A0A1C5A3S1_9ACTN</name>
<evidence type="ECO:0000256" key="1">
    <source>
        <dbReference type="SAM" id="MobiDB-lite"/>
    </source>
</evidence>
<organism evidence="2 3">
    <name type="scientific">Micromonospora matsumotoense</name>
    <dbReference type="NCBI Taxonomy" id="121616"/>
    <lineage>
        <taxon>Bacteria</taxon>
        <taxon>Bacillati</taxon>
        <taxon>Actinomycetota</taxon>
        <taxon>Actinomycetes</taxon>
        <taxon>Micromonosporales</taxon>
        <taxon>Micromonosporaceae</taxon>
        <taxon>Micromonospora</taxon>
    </lineage>
</organism>
<proteinExistence type="predicted"/>
<dbReference type="SUPFAM" id="SSF51430">
    <property type="entry name" value="NAD(P)-linked oxidoreductase"/>
    <property type="match status" value="1"/>
</dbReference>
<accession>A0A1C5A3S1</accession>